<dbReference type="PANTHER" id="PTHR41523">
    <property type="entry name" value="TWO-COMPONENT SYSTEM SENSOR PROTEIN"/>
    <property type="match status" value="1"/>
</dbReference>
<evidence type="ECO:0000313" key="18">
    <source>
        <dbReference type="EMBL" id="MDP4539965.1"/>
    </source>
</evidence>
<dbReference type="InterPro" id="IPR001610">
    <property type="entry name" value="PAC"/>
</dbReference>
<dbReference type="InterPro" id="IPR036890">
    <property type="entry name" value="HATPase_C_sf"/>
</dbReference>
<dbReference type="InterPro" id="IPR013655">
    <property type="entry name" value="PAS_fold_3"/>
</dbReference>
<dbReference type="Proteomes" id="UP001235664">
    <property type="component" value="Unassembled WGS sequence"/>
</dbReference>
<keyword evidence="15" id="KW-0675">Receptor</keyword>
<comment type="caution">
    <text evidence="18">The sequence shown here is derived from an EMBL/GenBank/DDBJ whole genome shotgun (WGS) entry which is preliminary data.</text>
</comment>
<dbReference type="NCBIfam" id="TIGR00229">
    <property type="entry name" value="sensory_box"/>
    <property type="match status" value="1"/>
</dbReference>
<dbReference type="Gene3D" id="3.30.565.10">
    <property type="entry name" value="Histidine kinase-like ATPase, C-terminal domain"/>
    <property type="match status" value="1"/>
</dbReference>
<dbReference type="InterPro" id="IPR000700">
    <property type="entry name" value="PAS-assoc_C"/>
</dbReference>
<evidence type="ECO:0000256" key="7">
    <source>
        <dbReference type="ARBA" id="ARBA00022643"/>
    </source>
</evidence>
<sequence length="514" mass="56588">MKSSSDQRSSALLQQRSALASFGELSLKSEDLDEILTEACRLVSEALDTDMAKVMELRDDGNFLFVRAGVGWKPGVVGEVCLSRDPGSSEGRALDTGAPVISRDIATEDRFEFAEFLKENGVRALVNVIIIGGHEKPPFGILQVDSREPRDFNEDDISFLRTYANLLAAAVDRMQTDSERRSEQRRLAASELRLRTLVEGIPQLVWRSTAGGNWSWASPQWQDYTGQSGGESLKRGWLDALHPDDRPAAIEAWSSVDGETPLEGEYRIRDAAGDYKWHQLRAAPALDEEGAVNEWFGTATDIDELRRLQTEQQTLVAELQHRTRNLIGVVDSVIGQTLRGASLPGELRSKVQGRLQALSRVQGLLSQSHQESITLERLITLELEAMAADRLDDRIAVAGPHVCVGETTVQTLALVLHELATNARKYGALKQDGGRLKVGWESVGEGRSRSLVLTWREEGISIAADAELGAGFGFALIKRAIPHQLNAKTGLAFGADWLECTIELRLKGEHNLHV</sequence>
<evidence type="ECO:0000256" key="3">
    <source>
        <dbReference type="ARBA" id="ARBA00022543"/>
    </source>
</evidence>
<dbReference type="InterPro" id="IPR035965">
    <property type="entry name" value="PAS-like_dom_sf"/>
</dbReference>
<dbReference type="Pfam" id="PF07536">
    <property type="entry name" value="HWE_HK"/>
    <property type="match status" value="1"/>
</dbReference>
<evidence type="ECO:0000256" key="8">
    <source>
        <dbReference type="ARBA" id="ARBA00022679"/>
    </source>
</evidence>
<evidence type="ECO:0000256" key="9">
    <source>
        <dbReference type="ARBA" id="ARBA00022737"/>
    </source>
</evidence>
<evidence type="ECO:0000313" key="19">
    <source>
        <dbReference type="Proteomes" id="UP001235664"/>
    </source>
</evidence>
<dbReference type="PROSITE" id="PS50112">
    <property type="entry name" value="PAS"/>
    <property type="match status" value="1"/>
</dbReference>
<dbReference type="InterPro" id="IPR000014">
    <property type="entry name" value="PAS"/>
</dbReference>
<dbReference type="PANTHER" id="PTHR41523:SF8">
    <property type="entry name" value="ETHYLENE RESPONSE SENSOR PROTEIN"/>
    <property type="match status" value="1"/>
</dbReference>
<evidence type="ECO:0000256" key="2">
    <source>
        <dbReference type="ARBA" id="ARBA00012438"/>
    </source>
</evidence>
<keyword evidence="13" id="KW-0157">Chromophore</keyword>
<proteinExistence type="predicted"/>
<organism evidence="18 19">
    <name type="scientific">Qipengyuania benthica</name>
    <dbReference type="NCBI Taxonomy" id="3067651"/>
    <lineage>
        <taxon>Bacteria</taxon>
        <taxon>Pseudomonadati</taxon>
        <taxon>Pseudomonadota</taxon>
        <taxon>Alphaproteobacteria</taxon>
        <taxon>Sphingomonadales</taxon>
        <taxon>Erythrobacteraceae</taxon>
        <taxon>Qipengyuania</taxon>
    </lineage>
</organism>
<dbReference type="PROSITE" id="PS50113">
    <property type="entry name" value="PAC"/>
    <property type="match status" value="1"/>
</dbReference>
<gene>
    <name evidence="18" type="ORF">Q9K01_10040</name>
</gene>
<dbReference type="CDD" id="cd00130">
    <property type="entry name" value="PAS"/>
    <property type="match status" value="1"/>
</dbReference>
<dbReference type="SMART" id="SM00065">
    <property type="entry name" value="GAF"/>
    <property type="match status" value="1"/>
</dbReference>
<dbReference type="SMART" id="SM00091">
    <property type="entry name" value="PAS"/>
    <property type="match status" value="1"/>
</dbReference>
<dbReference type="SUPFAM" id="SSF55785">
    <property type="entry name" value="PYP-like sensor domain (PAS domain)"/>
    <property type="match status" value="1"/>
</dbReference>
<dbReference type="Gene3D" id="3.30.450.20">
    <property type="entry name" value="PAS domain"/>
    <property type="match status" value="1"/>
</dbReference>
<dbReference type="RefSeq" id="WP_305930112.1">
    <property type="nucleotide sequence ID" value="NZ_JAVAIL010000003.1"/>
</dbReference>
<evidence type="ECO:0000256" key="11">
    <source>
        <dbReference type="ARBA" id="ARBA00022777"/>
    </source>
</evidence>
<name>A0ABT9HAV1_9SPHN</name>
<dbReference type="SMART" id="SM00911">
    <property type="entry name" value="HWE_HK"/>
    <property type="match status" value="1"/>
</dbReference>
<keyword evidence="8" id="KW-0808">Transferase</keyword>
<keyword evidence="4" id="KW-0597">Phosphoprotein</keyword>
<dbReference type="Pfam" id="PF01590">
    <property type="entry name" value="GAF"/>
    <property type="match status" value="1"/>
</dbReference>
<evidence type="ECO:0000256" key="4">
    <source>
        <dbReference type="ARBA" id="ARBA00022553"/>
    </source>
</evidence>
<keyword evidence="5" id="KW-0716">Sensory transduction</keyword>
<evidence type="ECO:0000256" key="14">
    <source>
        <dbReference type="ARBA" id="ARBA00023026"/>
    </source>
</evidence>
<dbReference type="SMART" id="SM00086">
    <property type="entry name" value="PAC"/>
    <property type="match status" value="1"/>
</dbReference>
<keyword evidence="7" id="KW-0288">FMN</keyword>
<keyword evidence="14" id="KW-0843">Virulence</keyword>
<keyword evidence="11 18" id="KW-0418">Kinase</keyword>
<dbReference type="InterPro" id="IPR011102">
    <property type="entry name" value="Sig_transdc_His_kinase_HWE"/>
</dbReference>
<keyword evidence="9" id="KW-0677">Repeat</keyword>
<feature type="domain" description="PAC" evidence="17">
    <location>
        <begin position="262"/>
        <end position="314"/>
    </location>
</feature>
<dbReference type="SUPFAM" id="SSF55781">
    <property type="entry name" value="GAF domain-like"/>
    <property type="match status" value="1"/>
</dbReference>
<dbReference type="EMBL" id="JAVAIL010000003">
    <property type="protein sequence ID" value="MDP4539965.1"/>
    <property type="molecule type" value="Genomic_DNA"/>
</dbReference>
<evidence type="ECO:0000256" key="15">
    <source>
        <dbReference type="ARBA" id="ARBA00023170"/>
    </source>
</evidence>
<dbReference type="Pfam" id="PF08447">
    <property type="entry name" value="PAS_3"/>
    <property type="match status" value="1"/>
</dbReference>
<dbReference type="Gene3D" id="3.30.450.40">
    <property type="match status" value="1"/>
</dbReference>
<accession>A0ABT9HAV1</accession>
<keyword evidence="19" id="KW-1185">Reference proteome</keyword>
<evidence type="ECO:0000256" key="13">
    <source>
        <dbReference type="ARBA" id="ARBA00022991"/>
    </source>
</evidence>
<dbReference type="InterPro" id="IPR003018">
    <property type="entry name" value="GAF"/>
</dbReference>
<protein>
    <recommendedName>
        <fullName evidence="2">histidine kinase</fullName>
        <ecNumber evidence="2">2.7.13.3</ecNumber>
    </recommendedName>
</protein>
<dbReference type="EC" id="2.7.13.3" evidence="2"/>
<evidence type="ECO:0000256" key="10">
    <source>
        <dbReference type="ARBA" id="ARBA00022741"/>
    </source>
</evidence>
<evidence type="ECO:0000256" key="1">
    <source>
        <dbReference type="ARBA" id="ARBA00000085"/>
    </source>
</evidence>
<dbReference type="GO" id="GO:0016301">
    <property type="term" value="F:kinase activity"/>
    <property type="evidence" value="ECO:0007669"/>
    <property type="project" value="UniProtKB-KW"/>
</dbReference>
<evidence type="ECO:0000259" key="16">
    <source>
        <dbReference type="PROSITE" id="PS50112"/>
    </source>
</evidence>
<dbReference type="InterPro" id="IPR029016">
    <property type="entry name" value="GAF-like_dom_sf"/>
</dbReference>
<evidence type="ECO:0000256" key="12">
    <source>
        <dbReference type="ARBA" id="ARBA00022840"/>
    </source>
</evidence>
<dbReference type="SUPFAM" id="SSF55874">
    <property type="entry name" value="ATPase domain of HSP90 chaperone/DNA topoisomerase II/histidine kinase"/>
    <property type="match status" value="1"/>
</dbReference>
<evidence type="ECO:0000256" key="5">
    <source>
        <dbReference type="ARBA" id="ARBA00022606"/>
    </source>
</evidence>
<feature type="domain" description="PAS" evidence="16">
    <location>
        <begin position="190"/>
        <end position="265"/>
    </location>
</feature>
<evidence type="ECO:0000256" key="6">
    <source>
        <dbReference type="ARBA" id="ARBA00022630"/>
    </source>
</evidence>
<comment type="catalytic activity">
    <reaction evidence="1">
        <text>ATP + protein L-histidine = ADP + protein N-phospho-L-histidine.</text>
        <dbReference type="EC" id="2.7.13.3"/>
    </reaction>
</comment>
<keyword evidence="6" id="KW-0285">Flavoprotein</keyword>
<keyword evidence="10" id="KW-0547">Nucleotide-binding</keyword>
<keyword evidence="3" id="KW-0600">Photoreceptor protein</keyword>
<evidence type="ECO:0000259" key="17">
    <source>
        <dbReference type="PROSITE" id="PS50113"/>
    </source>
</evidence>
<reference evidence="18 19" key="1">
    <citation type="submission" date="2023-08" db="EMBL/GenBank/DDBJ databases">
        <title>genomic of DY56.</title>
        <authorList>
            <person name="Wang Y."/>
        </authorList>
    </citation>
    <scope>NUCLEOTIDE SEQUENCE [LARGE SCALE GENOMIC DNA]</scope>
    <source>
        <strain evidence="18 19">DY56-A-20</strain>
    </source>
</reference>
<keyword evidence="12" id="KW-0067">ATP-binding</keyword>